<sequence>MCYRVVLAYLFAACHSRESGNPEVCFVLDSRFRGNDRKDYTREGIGVLSTAGLIYISLILNLYKNKTKKPIRKAN</sequence>
<comment type="caution">
    <text evidence="2">The sequence shown here is derived from an EMBL/GenBank/DDBJ whole genome shotgun (WGS) entry which is preliminary data.</text>
</comment>
<dbReference type="Proteomes" id="UP000179106">
    <property type="component" value="Unassembled WGS sequence"/>
</dbReference>
<organism evidence="2 3">
    <name type="scientific">Candidatus Ryanbacteria bacterium RIFCSPLOWO2_01_FULL_48_26</name>
    <dbReference type="NCBI Taxonomy" id="1802126"/>
    <lineage>
        <taxon>Bacteria</taxon>
        <taxon>Candidatus Ryaniibacteriota</taxon>
    </lineage>
</organism>
<name>A0A1G2GVX9_9BACT</name>
<keyword evidence="1" id="KW-1133">Transmembrane helix</keyword>
<dbReference type="EMBL" id="MHNW01000007">
    <property type="protein sequence ID" value="OGZ54374.1"/>
    <property type="molecule type" value="Genomic_DNA"/>
</dbReference>
<accession>A0A1G2GVX9</accession>
<evidence type="ECO:0000313" key="3">
    <source>
        <dbReference type="Proteomes" id="UP000179106"/>
    </source>
</evidence>
<keyword evidence="1" id="KW-0472">Membrane</keyword>
<dbReference type="STRING" id="1802126.A3B25_01775"/>
<evidence type="ECO:0000256" key="1">
    <source>
        <dbReference type="SAM" id="Phobius"/>
    </source>
</evidence>
<dbReference type="AlphaFoldDB" id="A0A1G2GVX9"/>
<keyword evidence="1" id="KW-0812">Transmembrane</keyword>
<feature type="transmembrane region" description="Helical" evidence="1">
    <location>
        <begin position="44"/>
        <end position="63"/>
    </location>
</feature>
<protein>
    <submittedName>
        <fullName evidence="2">Uncharacterized protein</fullName>
    </submittedName>
</protein>
<evidence type="ECO:0000313" key="2">
    <source>
        <dbReference type="EMBL" id="OGZ54374.1"/>
    </source>
</evidence>
<gene>
    <name evidence="2" type="ORF">A3B25_01775</name>
</gene>
<reference evidence="2 3" key="1">
    <citation type="journal article" date="2016" name="Nat. Commun.">
        <title>Thousands of microbial genomes shed light on interconnected biogeochemical processes in an aquifer system.</title>
        <authorList>
            <person name="Anantharaman K."/>
            <person name="Brown C.T."/>
            <person name="Hug L.A."/>
            <person name="Sharon I."/>
            <person name="Castelle C.J."/>
            <person name="Probst A.J."/>
            <person name="Thomas B.C."/>
            <person name="Singh A."/>
            <person name="Wilkins M.J."/>
            <person name="Karaoz U."/>
            <person name="Brodie E.L."/>
            <person name="Williams K.H."/>
            <person name="Hubbard S.S."/>
            <person name="Banfield J.F."/>
        </authorList>
    </citation>
    <scope>NUCLEOTIDE SEQUENCE [LARGE SCALE GENOMIC DNA]</scope>
</reference>
<proteinExistence type="predicted"/>